<feature type="chain" id="PRO_5016943854" description="Peptidase S74 domain-containing protein" evidence="1">
    <location>
        <begin position="31"/>
        <end position="457"/>
    </location>
</feature>
<organism evidence="2 3">
    <name type="scientific">Thalassococcus profundi</name>
    <dbReference type="NCBI Taxonomy" id="2282382"/>
    <lineage>
        <taxon>Bacteria</taxon>
        <taxon>Pseudomonadati</taxon>
        <taxon>Pseudomonadota</taxon>
        <taxon>Alphaproteobacteria</taxon>
        <taxon>Rhodobacterales</taxon>
        <taxon>Roseobacteraceae</taxon>
        <taxon>Thalassococcus</taxon>
    </lineage>
</organism>
<dbReference type="AlphaFoldDB" id="A0A369TN64"/>
<dbReference type="RefSeq" id="WP_114512739.1">
    <property type="nucleotide sequence ID" value="NZ_QPMK01000023.1"/>
</dbReference>
<name>A0A369TN64_9RHOB</name>
<evidence type="ECO:0000256" key="1">
    <source>
        <dbReference type="SAM" id="SignalP"/>
    </source>
</evidence>
<sequence length="457" mass="48718">MASTSRTFFASQPLFALVLGVFLPALPATAQDVLQDGSSVDGSFTVDQDLVVKGDTRTDTLEVDGLATLDSLSVRLPISQGAQIGTNDFNAGLSLFDGQVCIGSECNDASVGQPANAALKLRARRPGILFEDTDTNPVGNGRDWRLALNDTIPGGFSRFSIQDAESGRVPFTVQGGALENTLWLGGSHFVGIGTTFPDQSLDIVSNVGTGTVIEMQNTALAGNVIYHLAVRADGEFQVFDRGWLTAPLRIQPNIGDDQLVMTAQGVGFGTDTPAAPLHLQRTDGSAEVLVENTAASPPAAARGMFTMRNNGGSFFTLDNTDAGTTWFFTHENSAPNRFIIADAVTDGPEFTLTAEGDITIPGNFISGSTTLNVPDYVFEERYDLRPLSEVASFVAANRHLPDVPSAADVAREGLDVTQMQMALLKKVEELTLYTLEQQAVITDQAARLALLEQRLAE</sequence>
<keyword evidence="3" id="KW-1185">Reference proteome</keyword>
<evidence type="ECO:0000313" key="2">
    <source>
        <dbReference type="EMBL" id="RDD64386.1"/>
    </source>
</evidence>
<evidence type="ECO:0000313" key="3">
    <source>
        <dbReference type="Proteomes" id="UP000253977"/>
    </source>
</evidence>
<proteinExistence type="predicted"/>
<accession>A0A369TN64</accession>
<dbReference type="OrthoDB" id="4463518at2"/>
<evidence type="ECO:0008006" key="4">
    <source>
        <dbReference type="Google" id="ProtNLM"/>
    </source>
</evidence>
<feature type="signal peptide" evidence="1">
    <location>
        <begin position="1"/>
        <end position="30"/>
    </location>
</feature>
<protein>
    <recommendedName>
        <fullName evidence="4">Peptidase S74 domain-containing protein</fullName>
    </recommendedName>
</protein>
<dbReference type="EMBL" id="QPMK01000023">
    <property type="protein sequence ID" value="RDD64386.1"/>
    <property type="molecule type" value="Genomic_DNA"/>
</dbReference>
<comment type="caution">
    <text evidence="2">The sequence shown here is derived from an EMBL/GenBank/DDBJ whole genome shotgun (WGS) entry which is preliminary data.</text>
</comment>
<keyword evidence="1" id="KW-0732">Signal</keyword>
<dbReference type="Proteomes" id="UP000253977">
    <property type="component" value="Unassembled WGS sequence"/>
</dbReference>
<gene>
    <name evidence="2" type="ORF">DU478_20535</name>
</gene>
<reference evidence="2 3" key="1">
    <citation type="submission" date="2018-07" db="EMBL/GenBank/DDBJ databases">
        <title>Thalassococcus profundi sp. nov., a marine bacterium isolated from deep seawater of Okinawa Trough.</title>
        <authorList>
            <person name="Yu M."/>
        </authorList>
    </citation>
    <scope>NUCLEOTIDE SEQUENCE [LARGE SCALE GENOMIC DNA]</scope>
    <source>
        <strain evidence="2 3">WRAS1</strain>
    </source>
</reference>